<dbReference type="Proteomes" id="UP000006882">
    <property type="component" value="Chromosome G6"/>
</dbReference>
<evidence type="ECO:0000313" key="1">
    <source>
        <dbReference type="EMBL" id="ONI02073.1"/>
    </source>
</evidence>
<evidence type="ECO:0000313" key="2">
    <source>
        <dbReference type="Proteomes" id="UP000006882"/>
    </source>
</evidence>
<dbReference type="Gramene" id="ONI02073">
    <property type="protein sequence ID" value="ONI02073"/>
    <property type="gene ID" value="PRUPE_6G176000"/>
</dbReference>
<sequence>MDYGDTLEESLHVELRELIKFTKVLLKKE</sequence>
<reference evidence="1 2" key="1">
    <citation type="journal article" date="2013" name="Nat. Genet.">
        <title>The high-quality draft genome of peach (Prunus persica) identifies unique patterns of genetic diversity, domestication and genome evolution.</title>
        <authorList>
            <consortium name="International Peach Genome Initiative"/>
            <person name="Verde I."/>
            <person name="Abbott A.G."/>
            <person name="Scalabrin S."/>
            <person name="Jung S."/>
            <person name="Shu S."/>
            <person name="Marroni F."/>
            <person name="Zhebentyayeva T."/>
            <person name="Dettori M.T."/>
            <person name="Grimwood J."/>
            <person name="Cattonaro F."/>
            <person name="Zuccolo A."/>
            <person name="Rossini L."/>
            <person name="Jenkins J."/>
            <person name="Vendramin E."/>
            <person name="Meisel L.A."/>
            <person name="Decroocq V."/>
            <person name="Sosinski B."/>
            <person name="Prochnik S."/>
            <person name="Mitros T."/>
            <person name="Policriti A."/>
            <person name="Cipriani G."/>
            <person name="Dondini L."/>
            <person name="Ficklin S."/>
            <person name="Goodstein D.M."/>
            <person name="Xuan P."/>
            <person name="Del Fabbro C."/>
            <person name="Aramini V."/>
            <person name="Copetti D."/>
            <person name="Gonzalez S."/>
            <person name="Horner D.S."/>
            <person name="Falchi R."/>
            <person name="Lucas S."/>
            <person name="Mica E."/>
            <person name="Maldonado J."/>
            <person name="Lazzari B."/>
            <person name="Bielenberg D."/>
            <person name="Pirona R."/>
            <person name="Miculan M."/>
            <person name="Barakat A."/>
            <person name="Testolin R."/>
            <person name="Stella A."/>
            <person name="Tartarini S."/>
            <person name="Tonutti P."/>
            <person name="Arus P."/>
            <person name="Orellana A."/>
            <person name="Wells C."/>
            <person name="Main D."/>
            <person name="Vizzotto G."/>
            <person name="Silva H."/>
            <person name="Salamini F."/>
            <person name="Schmutz J."/>
            <person name="Morgante M."/>
            <person name="Rokhsar D.S."/>
        </authorList>
    </citation>
    <scope>NUCLEOTIDE SEQUENCE [LARGE SCALE GENOMIC DNA]</scope>
    <source>
        <strain evidence="2">cv. Nemared</strain>
    </source>
</reference>
<keyword evidence="2" id="KW-1185">Reference proteome</keyword>
<accession>A0A251NRZ1</accession>
<dbReference type="AlphaFoldDB" id="A0A251NRZ1"/>
<dbReference type="EMBL" id="CM007656">
    <property type="protein sequence ID" value="ONI02073.1"/>
    <property type="molecule type" value="Genomic_DNA"/>
</dbReference>
<gene>
    <name evidence="1" type="ORF">PRUPE_6G176000</name>
</gene>
<proteinExistence type="predicted"/>
<protein>
    <submittedName>
        <fullName evidence="1">Uncharacterized protein</fullName>
    </submittedName>
</protein>
<organism evidence="1 2">
    <name type="scientific">Prunus persica</name>
    <name type="common">Peach</name>
    <name type="synonym">Amygdalus persica</name>
    <dbReference type="NCBI Taxonomy" id="3760"/>
    <lineage>
        <taxon>Eukaryota</taxon>
        <taxon>Viridiplantae</taxon>
        <taxon>Streptophyta</taxon>
        <taxon>Embryophyta</taxon>
        <taxon>Tracheophyta</taxon>
        <taxon>Spermatophyta</taxon>
        <taxon>Magnoliopsida</taxon>
        <taxon>eudicotyledons</taxon>
        <taxon>Gunneridae</taxon>
        <taxon>Pentapetalae</taxon>
        <taxon>rosids</taxon>
        <taxon>fabids</taxon>
        <taxon>Rosales</taxon>
        <taxon>Rosaceae</taxon>
        <taxon>Amygdaloideae</taxon>
        <taxon>Amygdaleae</taxon>
        <taxon>Prunus</taxon>
    </lineage>
</organism>
<name>A0A251NRZ1_PRUPE</name>